<feature type="domain" description="Major facilitator superfamily (MFS) profile" evidence="7">
    <location>
        <begin position="41"/>
        <end position="437"/>
    </location>
</feature>
<accession>A0ABZ1NHF4</accession>
<evidence type="ECO:0000259" key="7">
    <source>
        <dbReference type="PROSITE" id="PS50850"/>
    </source>
</evidence>
<sequence length="456" mass="48360">MSHSTPSKPVVGSAAIGSKAIAVSDATVSGGPSPVAGRWRQLALLSGLISMDNSEGAVVSTLFPALRAALGLPLSALGVMVAVHKIIQVIFGPIWVLVAARIGRKTVLVVFCGLWGVWSAAAGFSQNFTQLLVLYGIAAMGFAAGGPLINGILADLFDDNTRGRAAGLLYGGFALLSAVIGPLLGQLSRIPDGWRYGFFVSGGLTVVFGLLVWRYYVDPEVGASDGAQMSAQDSRLQWSQVRELLSGKTFRLIVLQRLMASQLPLTSFAVVFLVDDRGFSNAMAATILPFALMSYVGGTVIGGIVVDRVQRCFPAVGRLAVWQFSTLGWALTAALCTQIAWSSIWTYALWFSVIGVLQGFIPGCNRPVLMSVTTPELRSAAFSLMIGAESAGWAAITLGIGYLGDRIGLEAALLYLVVLLTIANGLFMTTMYRPFVRESAIVRATLTARVKERATE</sequence>
<feature type="transmembrane region" description="Helical" evidence="6">
    <location>
        <begin position="132"/>
        <end position="153"/>
    </location>
</feature>
<feature type="transmembrane region" description="Helical" evidence="6">
    <location>
        <begin position="319"/>
        <end position="341"/>
    </location>
</feature>
<evidence type="ECO:0000313" key="8">
    <source>
        <dbReference type="EMBL" id="WTY39243.1"/>
    </source>
</evidence>
<dbReference type="InterPro" id="IPR044770">
    <property type="entry name" value="MFS_spinster-like"/>
</dbReference>
<dbReference type="PANTHER" id="PTHR23505:SF52">
    <property type="entry name" value="MAJOR FACILITATOR SUPERFAMILY PROTEIN"/>
    <property type="match status" value="1"/>
</dbReference>
<gene>
    <name evidence="8" type="ORF">OG308_16130</name>
</gene>
<dbReference type="SUPFAM" id="SSF103473">
    <property type="entry name" value="MFS general substrate transporter"/>
    <property type="match status" value="1"/>
</dbReference>
<feature type="transmembrane region" description="Helical" evidence="6">
    <location>
        <begin position="286"/>
        <end position="307"/>
    </location>
</feature>
<dbReference type="Gene3D" id="1.20.1250.20">
    <property type="entry name" value="MFS general substrate transporter like domains"/>
    <property type="match status" value="1"/>
</dbReference>
<evidence type="ECO:0000256" key="1">
    <source>
        <dbReference type="ARBA" id="ARBA00004651"/>
    </source>
</evidence>
<dbReference type="Proteomes" id="UP001621418">
    <property type="component" value="Chromosome"/>
</dbReference>
<keyword evidence="9" id="KW-1185">Reference proteome</keyword>
<feature type="transmembrane region" description="Helical" evidence="6">
    <location>
        <begin position="381"/>
        <end position="403"/>
    </location>
</feature>
<evidence type="ECO:0000256" key="4">
    <source>
        <dbReference type="ARBA" id="ARBA00022989"/>
    </source>
</evidence>
<reference evidence="8 9" key="1">
    <citation type="submission" date="2022-10" db="EMBL/GenBank/DDBJ databases">
        <title>The complete genomes of actinobacterial strains from the NBC collection.</title>
        <authorList>
            <person name="Joergensen T.S."/>
            <person name="Alvarez Arevalo M."/>
            <person name="Sterndorff E.B."/>
            <person name="Faurdal D."/>
            <person name="Vuksanovic O."/>
            <person name="Mourched A.-S."/>
            <person name="Charusanti P."/>
            <person name="Shaw S."/>
            <person name="Blin K."/>
            <person name="Weber T."/>
        </authorList>
    </citation>
    <scope>NUCLEOTIDE SEQUENCE [LARGE SCALE GENOMIC DNA]</scope>
    <source>
        <strain evidence="8 9">NBC_01413</strain>
    </source>
</reference>
<feature type="transmembrane region" description="Helical" evidence="6">
    <location>
        <begin position="347"/>
        <end position="369"/>
    </location>
</feature>
<evidence type="ECO:0000256" key="2">
    <source>
        <dbReference type="ARBA" id="ARBA00022448"/>
    </source>
</evidence>
<dbReference type="PANTHER" id="PTHR23505">
    <property type="entry name" value="SPINSTER"/>
    <property type="match status" value="1"/>
</dbReference>
<feature type="transmembrane region" description="Helical" evidence="6">
    <location>
        <begin position="165"/>
        <end position="184"/>
    </location>
</feature>
<keyword evidence="5 6" id="KW-0472">Membrane</keyword>
<dbReference type="InterPro" id="IPR011701">
    <property type="entry name" value="MFS"/>
</dbReference>
<keyword evidence="3 6" id="KW-0812">Transmembrane</keyword>
<feature type="transmembrane region" description="Helical" evidence="6">
    <location>
        <begin position="252"/>
        <end position="274"/>
    </location>
</feature>
<evidence type="ECO:0000313" key="9">
    <source>
        <dbReference type="Proteomes" id="UP001621418"/>
    </source>
</evidence>
<feature type="transmembrane region" description="Helical" evidence="6">
    <location>
        <begin position="76"/>
        <end position="100"/>
    </location>
</feature>
<keyword evidence="4 6" id="KW-1133">Transmembrane helix</keyword>
<feature type="transmembrane region" description="Helical" evidence="6">
    <location>
        <begin position="196"/>
        <end position="216"/>
    </location>
</feature>
<evidence type="ECO:0000256" key="6">
    <source>
        <dbReference type="SAM" id="Phobius"/>
    </source>
</evidence>
<dbReference type="EMBL" id="CP109527">
    <property type="protein sequence ID" value="WTY39243.1"/>
    <property type="molecule type" value="Genomic_DNA"/>
</dbReference>
<proteinExistence type="predicted"/>
<organism evidence="8 9">
    <name type="scientific">Nocardia salmonicida</name>
    <dbReference type="NCBI Taxonomy" id="53431"/>
    <lineage>
        <taxon>Bacteria</taxon>
        <taxon>Bacillati</taxon>
        <taxon>Actinomycetota</taxon>
        <taxon>Actinomycetes</taxon>
        <taxon>Mycobacteriales</taxon>
        <taxon>Nocardiaceae</taxon>
        <taxon>Nocardia</taxon>
    </lineage>
</organism>
<dbReference type="PROSITE" id="PS50850">
    <property type="entry name" value="MFS"/>
    <property type="match status" value="1"/>
</dbReference>
<dbReference type="RefSeq" id="WP_405151185.1">
    <property type="nucleotide sequence ID" value="NZ_CP109527.1"/>
</dbReference>
<dbReference type="InterPro" id="IPR020846">
    <property type="entry name" value="MFS_dom"/>
</dbReference>
<name>A0ABZ1NHF4_9NOCA</name>
<keyword evidence="2" id="KW-0813">Transport</keyword>
<protein>
    <submittedName>
        <fullName evidence="8">MFS transporter</fullName>
    </submittedName>
</protein>
<comment type="subcellular location">
    <subcellularLocation>
        <location evidence="1">Cell membrane</location>
        <topology evidence="1">Multi-pass membrane protein</topology>
    </subcellularLocation>
</comment>
<feature type="transmembrane region" description="Helical" evidence="6">
    <location>
        <begin position="107"/>
        <end position="126"/>
    </location>
</feature>
<evidence type="ECO:0000256" key="5">
    <source>
        <dbReference type="ARBA" id="ARBA00023136"/>
    </source>
</evidence>
<feature type="transmembrane region" description="Helical" evidence="6">
    <location>
        <begin position="409"/>
        <end position="427"/>
    </location>
</feature>
<evidence type="ECO:0000256" key="3">
    <source>
        <dbReference type="ARBA" id="ARBA00022692"/>
    </source>
</evidence>
<dbReference type="Pfam" id="PF07690">
    <property type="entry name" value="MFS_1"/>
    <property type="match status" value="1"/>
</dbReference>
<dbReference type="InterPro" id="IPR036259">
    <property type="entry name" value="MFS_trans_sf"/>
</dbReference>